<comment type="caution">
    <text evidence="1">The sequence shown here is derived from an EMBL/GenBank/DDBJ whole genome shotgun (WGS) entry which is preliminary data.</text>
</comment>
<accession>A0AC61PJ75</accession>
<keyword evidence="2" id="KW-1185">Reference proteome</keyword>
<protein>
    <submittedName>
        <fullName evidence="1">Aldouronate transport system permease protein</fullName>
    </submittedName>
</protein>
<evidence type="ECO:0000313" key="1">
    <source>
        <dbReference type="EMBL" id="SMC41907.1"/>
    </source>
</evidence>
<organism evidence="1 2">
    <name type="scientific">Aristaeella lactis</name>
    <dbReference type="NCBI Taxonomy" id="3046383"/>
    <lineage>
        <taxon>Bacteria</taxon>
        <taxon>Bacillati</taxon>
        <taxon>Bacillota</taxon>
        <taxon>Clostridia</taxon>
        <taxon>Eubacteriales</taxon>
        <taxon>Aristaeellaceae</taxon>
        <taxon>Aristaeella</taxon>
    </lineage>
</organism>
<dbReference type="Proteomes" id="UP000192328">
    <property type="component" value="Unassembled WGS sequence"/>
</dbReference>
<name>A0AC61PJ75_9FIRM</name>
<gene>
    <name evidence="1" type="ORF">SAMN06297397_0798</name>
</gene>
<evidence type="ECO:0000313" key="2">
    <source>
        <dbReference type="Proteomes" id="UP000192328"/>
    </source>
</evidence>
<reference evidence="1" key="1">
    <citation type="submission" date="2017-04" db="EMBL/GenBank/DDBJ databases">
        <authorList>
            <person name="Varghese N."/>
            <person name="Submissions S."/>
        </authorList>
    </citation>
    <scope>NUCLEOTIDE SEQUENCE</scope>
    <source>
        <strain evidence="1">WTE2008</strain>
    </source>
</reference>
<proteinExistence type="predicted"/>
<sequence>MTDIAVSKKAKAPMKNLHKGYSLKTYLKRYWTLYLLLVLPVAFFILFRYTPMAYILQGFKKNNILIPPWKVEWAKNNGMQWFMKAFKDRDFLNALKNTIFLNLLDLVIGMPMPIIMALLLNELAFPKYKRITQTVLYLPHFLSWVIISSITLRMFATNDGIVNKLLGTSIPFFGDANHWRASYIVLGIWKECGWNTIIYLAALTGINPELYEAAEVDGATRLQKIWHVTLPGIRSTIIILLIMNLGHILGSEFDRPFTLQNPLVKEASKTISIYVYEKGINGQQYSLTTAVGLFQSVVCVIFLLMSNSLAKKFGERGIW</sequence>
<dbReference type="EMBL" id="FWXZ01000001">
    <property type="protein sequence ID" value="SMC41907.1"/>
    <property type="molecule type" value="Genomic_DNA"/>
</dbReference>